<organism evidence="1 2">
    <name type="scientific">Plasmodium relictum</name>
    <dbReference type="NCBI Taxonomy" id="85471"/>
    <lineage>
        <taxon>Eukaryota</taxon>
        <taxon>Sar</taxon>
        <taxon>Alveolata</taxon>
        <taxon>Apicomplexa</taxon>
        <taxon>Aconoidasida</taxon>
        <taxon>Haemosporida</taxon>
        <taxon>Plasmodiidae</taxon>
        <taxon>Plasmodium</taxon>
        <taxon>Plasmodium (Haemamoeba)</taxon>
    </lineage>
</organism>
<evidence type="ECO:0000313" key="2">
    <source>
        <dbReference type="Proteomes" id="UP000220158"/>
    </source>
</evidence>
<reference evidence="1 2" key="1">
    <citation type="submission" date="2015-04" db="EMBL/GenBank/DDBJ databases">
        <authorList>
            <consortium name="Pathogen Informatics"/>
        </authorList>
    </citation>
    <scope>NUCLEOTIDE SEQUENCE [LARGE SCALE GENOMIC DNA]</scope>
    <source>
        <strain evidence="1 2">SGS1</strain>
    </source>
</reference>
<keyword evidence="2" id="KW-1185">Reference proteome</keyword>
<dbReference type="KEGG" id="prel:PRELSG_0821100"/>
<dbReference type="AlphaFoldDB" id="A0A1J1H520"/>
<dbReference type="EMBL" id="LN835303">
    <property type="protein sequence ID" value="CRG99785.1"/>
    <property type="molecule type" value="Genomic_DNA"/>
</dbReference>
<proteinExistence type="predicted"/>
<dbReference type="RefSeq" id="XP_028532790.1">
    <property type="nucleotide sequence ID" value="XM_028676285.1"/>
</dbReference>
<dbReference type="GeneID" id="39735887"/>
<dbReference type="VEuPathDB" id="PlasmoDB:PRELSG_0821100"/>
<dbReference type="OrthoDB" id="378648at2759"/>
<name>A0A1J1H520_PLARL</name>
<dbReference type="Proteomes" id="UP000220158">
    <property type="component" value="Chromosome 8"/>
</dbReference>
<accession>A0A1J1H520</accession>
<gene>
    <name evidence="1" type="ORF">PRELSG_0821100</name>
</gene>
<dbReference type="OMA" id="CRTCKYV"/>
<evidence type="ECO:0000313" key="1">
    <source>
        <dbReference type="EMBL" id="CRG99785.1"/>
    </source>
</evidence>
<sequence length="222" mass="26273">MSSNFLDENEDEIKNILGEKYRSIIKLKTNNNIVNNDKLNINHKQTNENDETYNNDSFNKKISQSGQHKRLYDFYNNKNSFQHYLKKLKTCRIDADEFRNILEKRLAYECENPMFKTFQDEEKKGMGSETNSTSSNHEGLHFYRKINLFNKNRSKSKNKSRKRKRINSKIDKKFIIKCRACKFVNSNGFKIEDYYICQNCGDNDFSVIRSSSPNNMSSSMDK</sequence>
<protein>
    <submittedName>
        <fullName evidence="1">Uncharacterized protein</fullName>
    </submittedName>
</protein>